<dbReference type="PANTHER" id="PTHR31503">
    <property type="entry name" value="VACUOLAR CALCIUM ION TRANSPORTER"/>
    <property type="match status" value="1"/>
</dbReference>
<keyword evidence="6" id="KW-0406">Ion transport</keyword>
<evidence type="ECO:0000256" key="6">
    <source>
        <dbReference type="ARBA" id="ARBA00023065"/>
    </source>
</evidence>
<feature type="transmembrane region" description="Helical" evidence="8">
    <location>
        <begin position="190"/>
        <end position="212"/>
    </location>
</feature>
<feature type="transmembrane region" description="Helical" evidence="8">
    <location>
        <begin position="121"/>
        <end position="139"/>
    </location>
</feature>
<dbReference type="EMBL" id="GG697395">
    <property type="protein sequence ID" value="EFQ35523.1"/>
    <property type="molecule type" value="Genomic_DNA"/>
</dbReference>
<dbReference type="STRING" id="645133.E3QXD5"/>
<keyword evidence="5 8" id="KW-1133">Transmembrane helix</keyword>
<proteinExistence type="inferred from homology"/>
<dbReference type="Proteomes" id="UP000008782">
    <property type="component" value="Unassembled WGS sequence"/>
</dbReference>
<dbReference type="eggNOG" id="KOG1397">
    <property type="taxonomic scope" value="Eukaryota"/>
</dbReference>
<dbReference type="Pfam" id="PF01699">
    <property type="entry name" value="Na_Ca_ex"/>
    <property type="match status" value="1"/>
</dbReference>
<evidence type="ECO:0000256" key="7">
    <source>
        <dbReference type="ARBA" id="ARBA00023136"/>
    </source>
</evidence>
<organism evidence="11">
    <name type="scientific">Colletotrichum graminicola (strain M1.001 / M2 / FGSC 10212)</name>
    <name type="common">Maize anthracnose fungus</name>
    <name type="synonym">Glomerella graminicola</name>
    <dbReference type="NCBI Taxonomy" id="645133"/>
    <lineage>
        <taxon>Eukaryota</taxon>
        <taxon>Fungi</taxon>
        <taxon>Dikarya</taxon>
        <taxon>Ascomycota</taxon>
        <taxon>Pezizomycotina</taxon>
        <taxon>Sordariomycetes</taxon>
        <taxon>Hypocreomycetidae</taxon>
        <taxon>Glomerellales</taxon>
        <taxon>Glomerellaceae</taxon>
        <taxon>Colletotrichum</taxon>
        <taxon>Colletotrichum graminicola species complex</taxon>
    </lineage>
</organism>
<feature type="transmembrane region" description="Helical" evidence="8">
    <location>
        <begin position="31"/>
        <end position="51"/>
    </location>
</feature>
<evidence type="ECO:0000313" key="11">
    <source>
        <dbReference type="Proteomes" id="UP000008782"/>
    </source>
</evidence>
<reference evidence="11" key="1">
    <citation type="journal article" date="2012" name="Nat. Genet.">
        <title>Lifestyle transitions in plant pathogenic Colletotrichum fungi deciphered by genome and transcriptome analyses.</title>
        <authorList>
            <person name="O'Connell R.J."/>
            <person name="Thon M.R."/>
            <person name="Hacquard S."/>
            <person name="Amyotte S.G."/>
            <person name="Kleemann J."/>
            <person name="Torres M.F."/>
            <person name="Damm U."/>
            <person name="Buiate E.A."/>
            <person name="Epstein L."/>
            <person name="Alkan N."/>
            <person name="Altmueller J."/>
            <person name="Alvarado-Balderrama L."/>
            <person name="Bauser C.A."/>
            <person name="Becker C."/>
            <person name="Birren B.W."/>
            <person name="Chen Z."/>
            <person name="Choi J."/>
            <person name="Crouch J.A."/>
            <person name="Duvick J.P."/>
            <person name="Farman M.A."/>
            <person name="Gan P."/>
            <person name="Heiman D."/>
            <person name="Henrissat B."/>
            <person name="Howard R.J."/>
            <person name="Kabbage M."/>
            <person name="Koch C."/>
            <person name="Kracher B."/>
            <person name="Kubo Y."/>
            <person name="Law A.D."/>
            <person name="Lebrun M.-H."/>
            <person name="Lee Y.-H."/>
            <person name="Miyara I."/>
            <person name="Moore N."/>
            <person name="Neumann U."/>
            <person name="Nordstroem K."/>
            <person name="Panaccione D.G."/>
            <person name="Panstruga R."/>
            <person name="Place M."/>
            <person name="Proctor R.H."/>
            <person name="Prusky D."/>
            <person name="Rech G."/>
            <person name="Reinhardt R."/>
            <person name="Rollins J.A."/>
            <person name="Rounsley S."/>
            <person name="Schardl C.L."/>
            <person name="Schwartz D.C."/>
            <person name="Shenoy N."/>
            <person name="Shirasu K."/>
            <person name="Sikhakolli U.R."/>
            <person name="Stueber K."/>
            <person name="Sukno S.A."/>
            <person name="Sweigard J.A."/>
            <person name="Takano Y."/>
            <person name="Takahara H."/>
            <person name="Trail F."/>
            <person name="van der Does H.C."/>
            <person name="Voll L.M."/>
            <person name="Will I."/>
            <person name="Young S."/>
            <person name="Zeng Q."/>
            <person name="Zhang J."/>
            <person name="Zhou S."/>
            <person name="Dickman M.B."/>
            <person name="Schulze-Lefert P."/>
            <person name="Ver Loren van Themaat E."/>
            <person name="Ma L.-J."/>
            <person name="Vaillancourt L.J."/>
        </authorList>
    </citation>
    <scope>NUCLEOTIDE SEQUENCE [LARGE SCALE GENOMIC DNA]</scope>
    <source>
        <strain evidence="11">M1.001 / M2 / FGSC 10212</strain>
    </source>
</reference>
<keyword evidence="3" id="KW-0813">Transport</keyword>
<protein>
    <submittedName>
        <fullName evidence="10">Sodium/calcium exchanger protein</fullName>
    </submittedName>
</protein>
<evidence type="ECO:0000256" key="5">
    <source>
        <dbReference type="ARBA" id="ARBA00022989"/>
    </source>
</evidence>
<accession>E3QXD5</accession>
<evidence type="ECO:0000259" key="9">
    <source>
        <dbReference type="Pfam" id="PF01699"/>
    </source>
</evidence>
<keyword evidence="7 8" id="KW-0472">Membrane</keyword>
<dbReference type="InterPro" id="IPR044880">
    <property type="entry name" value="NCX_ion-bd_dom_sf"/>
</dbReference>
<keyword evidence="4 8" id="KW-0812">Transmembrane</keyword>
<evidence type="ECO:0000256" key="3">
    <source>
        <dbReference type="ARBA" id="ARBA00022448"/>
    </source>
</evidence>
<feature type="transmembrane region" description="Helical" evidence="8">
    <location>
        <begin position="218"/>
        <end position="239"/>
    </location>
</feature>
<keyword evidence="11" id="KW-1185">Reference proteome</keyword>
<comment type="subcellular location">
    <subcellularLocation>
        <location evidence="1">Endomembrane system</location>
        <topology evidence="1">Multi-pass membrane protein</topology>
    </subcellularLocation>
</comment>
<dbReference type="RefSeq" id="XP_008099543.1">
    <property type="nucleotide sequence ID" value="XM_008101352.1"/>
</dbReference>
<feature type="transmembrane region" description="Helical" evidence="8">
    <location>
        <begin position="246"/>
        <end position="266"/>
    </location>
</feature>
<evidence type="ECO:0000256" key="4">
    <source>
        <dbReference type="ARBA" id="ARBA00022692"/>
    </source>
</evidence>
<evidence type="ECO:0000256" key="1">
    <source>
        <dbReference type="ARBA" id="ARBA00004127"/>
    </source>
</evidence>
<dbReference type="HOGENOM" id="CLU_008721_2_2_1"/>
<dbReference type="GeneID" id="24416032"/>
<dbReference type="VEuPathDB" id="FungiDB:GLRG_10667"/>
<evidence type="ECO:0000313" key="10">
    <source>
        <dbReference type="EMBL" id="EFQ35523.1"/>
    </source>
</evidence>
<feature type="domain" description="Sodium/calcium exchanger membrane region" evidence="9">
    <location>
        <begin position="121"/>
        <end position="263"/>
    </location>
</feature>
<dbReference type="InterPro" id="IPR004713">
    <property type="entry name" value="CaH_exchang"/>
</dbReference>
<gene>
    <name evidence="10" type="ORF">GLRG_10667</name>
</gene>
<dbReference type="PANTHER" id="PTHR31503:SF14">
    <property type="entry name" value="VACUOLAR CALCIUM ION TRANSPORTER"/>
    <property type="match status" value="1"/>
</dbReference>
<evidence type="ECO:0000256" key="2">
    <source>
        <dbReference type="ARBA" id="ARBA00008170"/>
    </source>
</evidence>
<sequence length="302" mass="33620">MLLCLGMCFVAGGMRRDEAEFSETVSEAGTGLLFTAGVTLAVPAVFSYSMASSLTVKQLEDKTIHISRVVSVLQVIAYAVFVYFQARTHHGIYAIFEKDEQREHKSCEHVNKPKLTLTECIIGLAVSITLVTFMAIYLVEQIHTIVTKHSVVSDHLMGLILVPLVEKAAEHLTAVNEAWDNQMNFALSHVLGATLQTALLNGPLIVIVAWALDKQMDIVFEVFDITMLILAILTVGNFLHDQKCNYLEGFLCIIAYLAIAAAAYNYPNPEGVECLIKGINYWKFHESIAFRRRQVMLHMPAE</sequence>
<dbReference type="AlphaFoldDB" id="E3QXD5"/>
<feature type="transmembrane region" description="Helical" evidence="8">
    <location>
        <begin position="63"/>
        <end position="84"/>
    </location>
</feature>
<dbReference type="InterPro" id="IPR004837">
    <property type="entry name" value="NaCa_Exmemb"/>
</dbReference>
<name>E3QXD5_COLGM</name>
<comment type="similarity">
    <text evidence="2">Belongs to the Ca(2+):cation antiporter (CaCA) (TC 2.A.19) family.</text>
</comment>
<dbReference type="Gene3D" id="1.20.1420.30">
    <property type="entry name" value="NCX, central ion-binding region"/>
    <property type="match status" value="1"/>
</dbReference>
<dbReference type="GO" id="GO:0006874">
    <property type="term" value="P:intracellular calcium ion homeostasis"/>
    <property type="evidence" value="ECO:0007669"/>
    <property type="project" value="TreeGrafter"/>
</dbReference>
<dbReference type="GO" id="GO:0015369">
    <property type="term" value="F:calcium:proton antiporter activity"/>
    <property type="evidence" value="ECO:0007669"/>
    <property type="project" value="TreeGrafter"/>
</dbReference>
<dbReference type="GO" id="GO:0000329">
    <property type="term" value="C:fungal-type vacuole membrane"/>
    <property type="evidence" value="ECO:0007669"/>
    <property type="project" value="TreeGrafter"/>
</dbReference>
<dbReference type="OrthoDB" id="1699231at2759"/>
<evidence type="ECO:0000256" key="8">
    <source>
        <dbReference type="SAM" id="Phobius"/>
    </source>
</evidence>
<dbReference type="GO" id="GO:0012505">
    <property type="term" value="C:endomembrane system"/>
    <property type="evidence" value="ECO:0007669"/>
    <property type="project" value="UniProtKB-SubCell"/>
</dbReference>